<evidence type="ECO:0000256" key="3">
    <source>
        <dbReference type="ARBA" id="ARBA00022723"/>
    </source>
</evidence>
<dbReference type="GO" id="GO:0006357">
    <property type="term" value="P:regulation of transcription by RNA polymerase II"/>
    <property type="evidence" value="ECO:0007669"/>
    <property type="project" value="TreeGrafter"/>
</dbReference>
<sequence>MKDDDDKGYTWEAAYAEGLNIRGVLEEDERGSIEKSIQRVIEEAKRKARDVDRPSKCRLGIMRYLFIVIDSSRFMQDKSMVPSRLNVTIRTITRFLNKFFEQNPMAQVGIIMCKDRKAERLVPLTGNIRQICDTLGTINELQCVGDFSLQNALRLAYSNLKDLPAHFSREVLVVMSALTSVDPGNIFATVENLKTASIRCSVIGLSAEIFVCAQVAKLTKGRYAVVLDASHLELEMGAHATPPPTGKQQESNAVAVGFPSHETIKKTSFCLCHPGAAPLSARGYLCPRCGGRYCSLPVECRVCRLTLVAAPQLARAFRHLLPLPAFKRIDAPQDGSCFACQHSFRKSPSAYECKQCAQTFCFECDTMLHESLYACPGCDSVTS</sequence>
<evidence type="ECO:0000256" key="9">
    <source>
        <dbReference type="ARBA" id="ARBA00023204"/>
    </source>
</evidence>
<keyword evidence="7" id="KW-0805">Transcription regulation</keyword>
<protein>
    <recommendedName>
        <fullName evidence="12">VWFA domain-containing protein</fullName>
    </recommendedName>
</protein>
<evidence type="ECO:0000256" key="5">
    <source>
        <dbReference type="ARBA" id="ARBA00022771"/>
    </source>
</evidence>
<keyword evidence="3" id="KW-0479">Metal-binding</keyword>
<comment type="caution">
    <text evidence="13">The sequence shown here is derived from an EMBL/GenBank/DDBJ whole genome shotgun (WGS) entry which is preliminary data.</text>
</comment>
<dbReference type="PANTHER" id="PTHR12695">
    <property type="entry name" value="GENERAL TRANSCRIPTION FACTOR IIH SUBUNIT 2"/>
    <property type="match status" value="1"/>
</dbReference>
<dbReference type="SUPFAM" id="SSF53300">
    <property type="entry name" value="vWA-like"/>
    <property type="match status" value="1"/>
</dbReference>
<comment type="similarity">
    <text evidence="2">Belongs to the GTF2H2 family.</text>
</comment>
<dbReference type="GO" id="GO:0006351">
    <property type="term" value="P:DNA-templated transcription"/>
    <property type="evidence" value="ECO:0007669"/>
    <property type="project" value="InterPro"/>
</dbReference>
<dbReference type="NCBIfam" id="TIGR00622">
    <property type="entry name" value="ssl1"/>
    <property type="match status" value="1"/>
</dbReference>
<evidence type="ECO:0000256" key="2">
    <source>
        <dbReference type="ARBA" id="ARBA00006092"/>
    </source>
</evidence>
<reference evidence="13" key="1">
    <citation type="submission" date="2023-06" db="EMBL/GenBank/DDBJ databases">
        <authorList>
            <person name="Delattre M."/>
        </authorList>
    </citation>
    <scope>NUCLEOTIDE SEQUENCE</scope>
    <source>
        <strain evidence="13">AF72</strain>
    </source>
</reference>
<feature type="domain" description="VWFA" evidence="12">
    <location>
        <begin position="64"/>
        <end position="206"/>
    </location>
</feature>
<keyword evidence="14" id="KW-1185">Reference proteome</keyword>
<keyword evidence="10" id="KW-0539">Nucleus</keyword>
<evidence type="ECO:0000256" key="4">
    <source>
        <dbReference type="ARBA" id="ARBA00022763"/>
    </source>
</evidence>
<dbReference type="InterPro" id="IPR013083">
    <property type="entry name" value="Znf_RING/FYVE/PHD"/>
</dbReference>
<dbReference type="InterPro" id="IPR012170">
    <property type="entry name" value="TFIIH_SSL1/p44"/>
</dbReference>
<evidence type="ECO:0000256" key="10">
    <source>
        <dbReference type="ARBA" id="ARBA00023242"/>
    </source>
</evidence>
<name>A0AA36DGY9_9BILA</name>
<evidence type="ECO:0000256" key="7">
    <source>
        <dbReference type="ARBA" id="ARBA00023015"/>
    </source>
</evidence>
<keyword evidence="4" id="KW-0227">DNA damage</keyword>
<gene>
    <name evidence="13" type="ORF">MSPICULIGERA_LOCUS24367</name>
</gene>
<dbReference type="InterPro" id="IPR007198">
    <property type="entry name" value="Ssl1-like"/>
</dbReference>
<organism evidence="13 14">
    <name type="scientific">Mesorhabditis spiculigera</name>
    <dbReference type="NCBI Taxonomy" id="96644"/>
    <lineage>
        <taxon>Eukaryota</taxon>
        <taxon>Metazoa</taxon>
        <taxon>Ecdysozoa</taxon>
        <taxon>Nematoda</taxon>
        <taxon>Chromadorea</taxon>
        <taxon>Rhabditida</taxon>
        <taxon>Rhabditina</taxon>
        <taxon>Rhabditomorpha</taxon>
        <taxon>Rhabditoidea</taxon>
        <taxon>Rhabditidae</taxon>
        <taxon>Mesorhabditinae</taxon>
        <taxon>Mesorhabditis</taxon>
    </lineage>
</organism>
<dbReference type="GO" id="GO:0000439">
    <property type="term" value="C:transcription factor TFIIH core complex"/>
    <property type="evidence" value="ECO:0007669"/>
    <property type="project" value="InterPro"/>
</dbReference>
<dbReference type="SUPFAM" id="SSF57889">
    <property type="entry name" value="Cysteine-rich domain"/>
    <property type="match status" value="1"/>
</dbReference>
<dbReference type="Pfam" id="PF04056">
    <property type="entry name" value="Ssl1"/>
    <property type="match status" value="1"/>
</dbReference>
<dbReference type="InterPro" id="IPR046349">
    <property type="entry name" value="C1-like_sf"/>
</dbReference>
<dbReference type="SMART" id="SM01047">
    <property type="entry name" value="C1_4"/>
    <property type="match status" value="1"/>
</dbReference>
<feature type="zinc finger region" description="C4-type" evidence="11">
    <location>
        <begin position="286"/>
        <end position="303"/>
    </location>
</feature>
<comment type="subcellular location">
    <subcellularLocation>
        <location evidence="1">Nucleus</location>
    </subcellularLocation>
</comment>
<evidence type="ECO:0000313" key="13">
    <source>
        <dbReference type="EMBL" id="CAJ0586361.1"/>
    </source>
</evidence>
<dbReference type="EMBL" id="CATQJA010002708">
    <property type="protein sequence ID" value="CAJ0586361.1"/>
    <property type="molecule type" value="Genomic_DNA"/>
</dbReference>
<evidence type="ECO:0000259" key="12">
    <source>
        <dbReference type="PROSITE" id="PS50234"/>
    </source>
</evidence>
<evidence type="ECO:0000256" key="6">
    <source>
        <dbReference type="ARBA" id="ARBA00022833"/>
    </source>
</evidence>
<keyword evidence="8" id="KW-0804">Transcription</keyword>
<proteinExistence type="inferred from homology"/>
<keyword evidence="6" id="KW-0862">Zinc</keyword>
<dbReference type="Pfam" id="PF07975">
    <property type="entry name" value="C1_4"/>
    <property type="match status" value="1"/>
</dbReference>
<dbReference type="PROSITE" id="PS50234">
    <property type="entry name" value="VWFA"/>
    <property type="match status" value="1"/>
</dbReference>
<keyword evidence="9" id="KW-0234">DNA repair</keyword>
<dbReference type="GO" id="GO:0008270">
    <property type="term" value="F:zinc ion binding"/>
    <property type="evidence" value="ECO:0007669"/>
    <property type="project" value="UniProtKB-KW"/>
</dbReference>
<dbReference type="GO" id="GO:0006289">
    <property type="term" value="P:nucleotide-excision repair"/>
    <property type="evidence" value="ECO:0007669"/>
    <property type="project" value="InterPro"/>
</dbReference>
<keyword evidence="5" id="KW-0863">Zinc-finger</keyword>
<dbReference type="Gene3D" id="3.40.50.410">
    <property type="entry name" value="von Willebrand factor, type A domain"/>
    <property type="match status" value="1"/>
</dbReference>
<dbReference type="GO" id="GO:0005675">
    <property type="term" value="C:transcription factor TFIIH holo complex"/>
    <property type="evidence" value="ECO:0007669"/>
    <property type="project" value="TreeGrafter"/>
</dbReference>
<evidence type="ECO:0000256" key="11">
    <source>
        <dbReference type="PIRSR" id="PIRSR015919-1"/>
    </source>
</evidence>
<accession>A0AA36DGY9</accession>
<dbReference type="Gene3D" id="3.30.40.10">
    <property type="entry name" value="Zinc/RING finger domain, C3HC4 (zinc finger)"/>
    <property type="match status" value="1"/>
</dbReference>
<feature type="non-terminal residue" evidence="13">
    <location>
        <position position="383"/>
    </location>
</feature>
<dbReference type="InterPro" id="IPR004595">
    <property type="entry name" value="TFIIH_C1-like_dom"/>
</dbReference>
<evidence type="ECO:0000256" key="1">
    <source>
        <dbReference type="ARBA" id="ARBA00004123"/>
    </source>
</evidence>
<evidence type="ECO:0000313" key="14">
    <source>
        <dbReference type="Proteomes" id="UP001177023"/>
    </source>
</evidence>
<dbReference type="InterPro" id="IPR002035">
    <property type="entry name" value="VWF_A"/>
</dbReference>
<dbReference type="SMART" id="SM00327">
    <property type="entry name" value="VWA"/>
    <property type="match status" value="1"/>
</dbReference>
<dbReference type="Proteomes" id="UP001177023">
    <property type="component" value="Unassembled WGS sequence"/>
</dbReference>
<evidence type="ECO:0000256" key="8">
    <source>
        <dbReference type="ARBA" id="ARBA00023163"/>
    </source>
</evidence>
<dbReference type="AlphaFoldDB" id="A0AA36DGY9"/>
<dbReference type="InterPro" id="IPR036465">
    <property type="entry name" value="vWFA_dom_sf"/>
</dbReference>
<dbReference type="PANTHER" id="PTHR12695:SF2">
    <property type="entry name" value="GENERAL TRANSCRIPTION FACTOR IIH SUBUNIT 2-RELATED"/>
    <property type="match status" value="1"/>
</dbReference>
<dbReference type="FunFam" id="3.40.50.410:FF:000015">
    <property type="entry name" value="General transcription factor IIH subunit 2"/>
    <property type="match status" value="1"/>
</dbReference>
<dbReference type="PIRSF" id="PIRSF015919">
    <property type="entry name" value="TFIIH_SSL1"/>
    <property type="match status" value="1"/>
</dbReference>